<dbReference type="AlphaFoldDB" id="A0A6C1DWI2"/>
<keyword evidence="3" id="KW-1185">Reference proteome</keyword>
<organism evidence="2 3">
    <name type="scientific">Saccharomyces pastorianus</name>
    <name type="common">Lager yeast</name>
    <name type="synonym">Saccharomyces cerevisiae x Saccharomyces eubayanus</name>
    <dbReference type="NCBI Taxonomy" id="27292"/>
    <lineage>
        <taxon>Eukaryota</taxon>
        <taxon>Fungi</taxon>
        <taxon>Dikarya</taxon>
        <taxon>Ascomycota</taxon>
        <taxon>Saccharomycotina</taxon>
        <taxon>Saccharomycetes</taxon>
        <taxon>Saccharomycetales</taxon>
        <taxon>Saccharomycetaceae</taxon>
        <taxon>Saccharomyces</taxon>
    </lineage>
</organism>
<feature type="domain" description="NAD-dependent epimerase/dehydratase" evidence="1">
    <location>
        <begin position="6"/>
        <end position="79"/>
    </location>
</feature>
<evidence type="ECO:0000313" key="3">
    <source>
        <dbReference type="Proteomes" id="UP000501346"/>
    </source>
</evidence>
<dbReference type="PANTHER" id="PTHR12126">
    <property type="entry name" value="NADH-UBIQUINONE OXIDOREDUCTASE 39 KDA SUBUNIT-RELATED"/>
    <property type="match status" value="1"/>
</dbReference>
<dbReference type="Pfam" id="PF01370">
    <property type="entry name" value="Epimerase"/>
    <property type="match status" value="1"/>
</dbReference>
<dbReference type="InterPro" id="IPR001509">
    <property type="entry name" value="Epimerase_deHydtase"/>
</dbReference>
<protein>
    <submittedName>
        <fullName evidence="2">MIOREX complex component 2</fullName>
    </submittedName>
</protein>
<dbReference type="Gene3D" id="3.40.50.720">
    <property type="entry name" value="NAD(P)-binding Rossmann-like Domain"/>
    <property type="match status" value="1"/>
</dbReference>
<proteinExistence type="predicted"/>
<dbReference type="PANTHER" id="PTHR12126:SF16">
    <property type="entry name" value="MIOREX COMPLEX COMPONENT 2"/>
    <property type="match status" value="1"/>
</dbReference>
<dbReference type="Proteomes" id="UP000501346">
    <property type="component" value="Chromosome ScXII"/>
</dbReference>
<reference evidence="2 3" key="1">
    <citation type="journal article" date="2019" name="BMC Genomics">
        <title>Chromosome level assembly and comparative genome analysis confirm lager-brewing yeasts originated from a single hybridization.</title>
        <authorList>
            <person name="Salazar A.N."/>
            <person name="Gorter de Vries A.R."/>
            <person name="van den Broek M."/>
            <person name="Brouwers N."/>
            <person name="de la Torre Cortes P."/>
            <person name="Kuijpers N.G.A."/>
            <person name="Daran J.G."/>
            <person name="Abeel T."/>
        </authorList>
    </citation>
    <scope>NUCLEOTIDE SEQUENCE [LARGE SCALE GENOMIC DNA]</scope>
    <source>
        <strain evidence="2 3">CBS 1483</strain>
    </source>
</reference>
<dbReference type="InterPro" id="IPR036291">
    <property type="entry name" value="NAD(P)-bd_dom_sf"/>
</dbReference>
<accession>A0A6C1DWI2</accession>
<gene>
    <name evidence="2" type="primary">COQ11_1</name>
    <name evidence="2" type="ORF">GRS66_003601</name>
</gene>
<dbReference type="InterPro" id="IPR051207">
    <property type="entry name" value="ComplexI_NDUFA9_subunit"/>
</dbReference>
<dbReference type="EMBL" id="CP048993">
    <property type="protein sequence ID" value="QID81235.1"/>
    <property type="molecule type" value="Genomic_DNA"/>
</dbReference>
<name>A0A6C1DWI2_SACPS</name>
<dbReference type="OrthoDB" id="276721at2759"/>
<evidence type="ECO:0000313" key="2">
    <source>
        <dbReference type="EMBL" id="QID81235.1"/>
    </source>
</evidence>
<dbReference type="SUPFAM" id="SSF51735">
    <property type="entry name" value="NAD(P)-binding Rossmann-fold domains"/>
    <property type="match status" value="1"/>
</dbReference>
<dbReference type="GO" id="GO:0044877">
    <property type="term" value="F:protein-containing complex binding"/>
    <property type="evidence" value="ECO:0007669"/>
    <property type="project" value="TreeGrafter"/>
</dbReference>
<dbReference type="GO" id="GO:0005739">
    <property type="term" value="C:mitochondrion"/>
    <property type="evidence" value="ECO:0007669"/>
    <property type="project" value="TreeGrafter"/>
</dbReference>
<evidence type="ECO:0000259" key="1">
    <source>
        <dbReference type="Pfam" id="PF01370"/>
    </source>
</evidence>
<sequence length="277" mass="31470">MIPKLIVFGGNGFLGKRICQEAVTSGYKVVSVSRSGKAPHSNELNDKQWMQEVQWTAADIFKPDSYHELLNNATNVVHSLGILLENENYKQTLSKSPTYDSKSRLLSFGAGPNPLKKSSPYFTYEMMNKQSAIILADTFKQKILKKSKKEQEKANQRSFTYISADKGFPLIPSGYISSKREAEIKLEKMQRYFRPIIVRPGFMFDEHRNAIGPRSFIHTALELLYCGNKFLLRNKLQLLNDLIRPTVSTQQVSKSVLKNIENADFKGVVTLEEILKA</sequence>